<name>A0A183DY63_9BILA</name>
<evidence type="ECO:0000256" key="1">
    <source>
        <dbReference type="SAM" id="MobiDB-lite"/>
    </source>
</evidence>
<protein>
    <submittedName>
        <fullName evidence="5">UBA domain-containing protein</fullName>
    </submittedName>
</protein>
<feature type="domain" description="UBA" evidence="2">
    <location>
        <begin position="476"/>
        <end position="517"/>
    </location>
</feature>
<evidence type="ECO:0000259" key="2">
    <source>
        <dbReference type="PROSITE" id="PS50030"/>
    </source>
</evidence>
<feature type="compositionally biased region" description="Polar residues" evidence="1">
    <location>
        <begin position="13"/>
        <end position="24"/>
    </location>
</feature>
<feature type="compositionally biased region" description="Low complexity" evidence="1">
    <location>
        <begin position="214"/>
        <end position="223"/>
    </location>
</feature>
<dbReference type="WBParaSite" id="GPUH_0001366901-mRNA-1">
    <property type="protein sequence ID" value="GPUH_0001366901-mRNA-1"/>
    <property type="gene ID" value="GPUH_0001366901"/>
</dbReference>
<keyword evidence="4" id="KW-1185">Reference proteome</keyword>
<dbReference type="InterPro" id="IPR015940">
    <property type="entry name" value="UBA"/>
</dbReference>
<feature type="region of interest" description="Disordered" evidence="1">
    <location>
        <begin position="284"/>
        <end position="326"/>
    </location>
</feature>
<dbReference type="Gene3D" id="1.10.8.10">
    <property type="entry name" value="DNA helicase RuvA subunit, C-terminal domain"/>
    <property type="match status" value="1"/>
</dbReference>
<feature type="compositionally biased region" description="Basic and acidic residues" evidence="1">
    <location>
        <begin position="1"/>
        <end position="11"/>
    </location>
</feature>
<evidence type="ECO:0000313" key="3">
    <source>
        <dbReference type="EMBL" id="VDN22724.1"/>
    </source>
</evidence>
<dbReference type="EMBL" id="UYRT01080426">
    <property type="protein sequence ID" value="VDN22724.1"/>
    <property type="molecule type" value="Genomic_DNA"/>
</dbReference>
<accession>A0A183DY63</accession>
<dbReference type="SUPFAM" id="SSF46934">
    <property type="entry name" value="UBA-like"/>
    <property type="match status" value="1"/>
</dbReference>
<reference evidence="5" key="1">
    <citation type="submission" date="2016-06" db="UniProtKB">
        <authorList>
            <consortium name="WormBaseParasite"/>
        </authorList>
    </citation>
    <scope>IDENTIFICATION</scope>
</reference>
<organism evidence="5">
    <name type="scientific">Gongylonema pulchrum</name>
    <dbReference type="NCBI Taxonomy" id="637853"/>
    <lineage>
        <taxon>Eukaryota</taxon>
        <taxon>Metazoa</taxon>
        <taxon>Ecdysozoa</taxon>
        <taxon>Nematoda</taxon>
        <taxon>Chromadorea</taxon>
        <taxon>Rhabditida</taxon>
        <taxon>Spirurina</taxon>
        <taxon>Spiruromorpha</taxon>
        <taxon>Spiruroidea</taxon>
        <taxon>Gongylonematidae</taxon>
        <taxon>Gongylonema</taxon>
    </lineage>
</organism>
<feature type="region of interest" description="Disordered" evidence="1">
    <location>
        <begin position="1"/>
        <end position="24"/>
    </location>
</feature>
<feature type="compositionally biased region" description="Polar residues" evidence="1">
    <location>
        <begin position="224"/>
        <end position="242"/>
    </location>
</feature>
<evidence type="ECO:0000313" key="4">
    <source>
        <dbReference type="Proteomes" id="UP000271098"/>
    </source>
</evidence>
<sequence>MLLMSDDHPSRGSDASSAESFGPSSKYSFGWDSESMAYQPTGGTDTMLMSSTLPTNFYDQPPAQSCYSQNFVNHPAVEQFSSILRPVRLAPGIPSSRFFTVRCLARPSGCVLISEKSARVIFLVRCFFRQHAACFQQSLSTSQLPSTSWNQFQSSNVTQGASQTGTNPLHATNVTRKQTCHVNDSNFLQIGKIPPPRPKPPAIKQTSCNNKQQSATAATASSSPAVNYSVNGVQEGPSTSAQSRILAADASLNQDNSDPFEISMAVKDIAHRGLYSELFREFPASTSSSPGGLSGQSDRKQLYNSKLSPPSAGSLGHNQSSSNATNSLATSLGFTQQPAGIGTCYYWQPGQPSGTLPSQTDLPSSFGNTPALLYDAKSNTPSKTGNSSGLLIQPQRVANQQMNFSEQSSTFLRDEILGMFDPLIAECSVSRNSQAAATSTGQNPAPLDVVQKKASFADKQRCAEKLMQCANSVEKAVEELKIEELLSMGLVRDRAQAVEALQDCRWDLNAAAVALIS</sequence>
<gene>
    <name evidence="3" type="ORF">GPUH_LOCUS13654</name>
</gene>
<evidence type="ECO:0000313" key="5">
    <source>
        <dbReference type="WBParaSite" id="GPUH_0001366901-mRNA-1"/>
    </source>
</evidence>
<dbReference type="Proteomes" id="UP000271098">
    <property type="component" value="Unassembled WGS sequence"/>
</dbReference>
<dbReference type="AlphaFoldDB" id="A0A183DY63"/>
<dbReference type="PROSITE" id="PS50030">
    <property type="entry name" value="UBA"/>
    <property type="match status" value="1"/>
</dbReference>
<feature type="region of interest" description="Disordered" evidence="1">
    <location>
        <begin position="189"/>
        <end position="242"/>
    </location>
</feature>
<proteinExistence type="predicted"/>
<reference evidence="3 4" key="2">
    <citation type="submission" date="2018-11" db="EMBL/GenBank/DDBJ databases">
        <authorList>
            <consortium name="Pathogen Informatics"/>
        </authorList>
    </citation>
    <scope>NUCLEOTIDE SEQUENCE [LARGE SCALE GENOMIC DNA]</scope>
</reference>
<dbReference type="SMART" id="SM00165">
    <property type="entry name" value="UBA"/>
    <property type="match status" value="1"/>
</dbReference>
<dbReference type="InterPro" id="IPR009060">
    <property type="entry name" value="UBA-like_sf"/>
</dbReference>